<evidence type="ECO:0000313" key="1">
    <source>
        <dbReference type="EMBL" id="CAG8604614.1"/>
    </source>
</evidence>
<dbReference type="AlphaFoldDB" id="A0A9N9CIK5"/>
<accession>A0A9N9CIK5</accession>
<comment type="caution">
    <text evidence="1">The sequence shown here is derived from an EMBL/GenBank/DDBJ whole genome shotgun (WGS) entry which is preliminary data.</text>
</comment>
<protein>
    <submittedName>
        <fullName evidence="1">1534_t:CDS:1</fullName>
    </submittedName>
</protein>
<feature type="non-terminal residue" evidence="1">
    <location>
        <position position="1"/>
    </location>
</feature>
<gene>
    <name evidence="1" type="ORF">DEBURN_LOCUS9688</name>
</gene>
<proteinExistence type="predicted"/>
<evidence type="ECO:0000313" key="2">
    <source>
        <dbReference type="Proteomes" id="UP000789706"/>
    </source>
</evidence>
<organism evidence="1 2">
    <name type="scientific">Diversispora eburnea</name>
    <dbReference type="NCBI Taxonomy" id="1213867"/>
    <lineage>
        <taxon>Eukaryota</taxon>
        <taxon>Fungi</taxon>
        <taxon>Fungi incertae sedis</taxon>
        <taxon>Mucoromycota</taxon>
        <taxon>Glomeromycotina</taxon>
        <taxon>Glomeromycetes</taxon>
        <taxon>Diversisporales</taxon>
        <taxon>Diversisporaceae</taxon>
        <taxon>Diversispora</taxon>
    </lineage>
</organism>
<name>A0A9N9CIK5_9GLOM</name>
<sequence>FQAIAEITELRNKNAKIKAENAKLKQALEHETRFMNLEQKD</sequence>
<dbReference type="Proteomes" id="UP000789706">
    <property type="component" value="Unassembled WGS sequence"/>
</dbReference>
<keyword evidence="2" id="KW-1185">Reference proteome</keyword>
<reference evidence="1" key="1">
    <citation type="submission" date="2021-06" db="EMBL/GenBank/DDBJ databases">
        <authorList>
            <person name="Kallberg Y."/>
            <person name="Tangrot J."/>
            <person name="Rosling A."/>
        </authorList>
    </citation>
    <scope>NUCLEOTIDE SEQUENCE</scope>
    <source>
        <strain evidence="1">AZ414A</strain>
    </source>
</reference>
<dbReference type="EMBL" id="CAJVPK010002023">
    <property type="protein sequence ID" value="CAG8604614.1"/>
    <property type="molecule type" value="Genomic_DNA"/>
</dbReference>